<dbReference type="InterPro" id="IPR014729">
    <property type="entry name" value="Rossmann-like_a/b/a_fold"/>
</dbReference>
<evidence type="ECO:0000313" key="6">
    <source>
        <dbReference type="EMBL" id="OGL99561.1"/>
    </source>
</evidence>
<sequence length="168" mass="18749">MSAFSCLFVGRFQPFHNGHLMVIKGMTKVCGKIVVAIGSPEAEKGIENPFTAAERREMIQRALQGVDIIPNFDISIIEVPDVGDDETWAKKCLELSEEVHQVWTGNEWTKSCFEKVGLEVKDIKEVPGISATEIRKRMKEGGDWRALVPGEVASYLSELNASERIKNL</sequence>
<organism evidence="6 7">
    <name type="scientific">Candidatus Uhrbacteria bacterium RIFOXYB2_FULL_57_15</name>
    <dbReference type="NCBI Taxonomy" id="1802422"/>
    <lineage>
        <taxon>Bacteria</taxon>
        <taxon>Candidatus Uhriibacteriota</taxon>
    </lineage>
</organism>
<evidence type="ECO:0000256" key="1">
    <source>
        <dbReference type="ARBA" id="ARBA00010124"/>
    </source>
</evidence>
<accession>A0A1F7W9R7</accession>
<name>A0A1F7W9R7_9BACT</name>
<keyword evidence="4" id="KW-0520">NAD</keyword>
<dbReference type="SUPFAM" id="SSF52374">
    <property type="entry name" value="Nucleotidylyl transferase"/>
    <property type="match status" value="1"/>
</dbReference>
<feature type="domain" description="Cytidyltransferase-like" evidence="5">
    <location>
        <begin position="7"/>
        <end position="137"/>
    </location>
</feature>
<dbReference type="NCBIfam" id="TIGR00125">
    <property type="entry name" value="cyt_tran_rel"/>
    <property type="match status" value="1"/>
</dbReference>
<comment type="subcellular location">
    <subcellularLocation>
        <location evidence="4">Cytoplasm</location>
    </subcellularLocation>
</comment>
<dbReference type="InterPro" id="IPR006418">
    <property type="entry name" value="NMN_Atrans_arc"/>
</dbReference>
<keyword evidence="4" id="KW-0963">Cytoplasm</keyword>
<keyword evidence="4" id="KW-0067">ATP-binding</keyword>
<proteinExistence type="inferred from homology"/>
<dbReference type="EMBL" id="MGFE01000002">
    <property type="protein sequence ID" value="OGL99561.1"/>
    <property type="molecule type" value="Genomic_DNA"/>
</dbReference>
<dbReference type="GO" id="GO:0000309">
    <property type="term" value="F:nicotinamide-nucleotide adenylyltransferase activity"/>
    <property type="evidence" value="ECO:0007669"/>
    <property type="project" value="UniProtKB-UniRule"/>
</dbReference>
<comment type="pathway">
    <text evidence="4">Cofactor biosynthesis; NAD(+) biosynthesis; NAD(+) from nicotinamide D-ribonucleotide: step 1/1.</text>
</comment>
<keyword evidence="2 4" id="KW-0808">Transferase</keyword>
<dbReference type="Gene3D" id="3.40.50.620">
    <property type="entry name" value="HUPs"/>
    <property type="match status" value="1"/>
</dbReference>
<dbReference type="InterPro" id="IPR004821">
    <property type="entry name" value="Cyt_trans-like"/>
</dbReference>
<dbReference type="NCBIfam" id="NF002243">
    <property type="entry name" value="PRK01153.1"/>
    <property type="match status" value="1"/>
</dbReference>
<comment type="caution">
    <text evidence="6">The sequence shown here is derived from an EMBL/GenBank/DDBJ whole genome shotgun (WGS) entry which is preliminary data.</text>
</comment>
<evidence type="ECO:0000256" key="2">
    <source>
        <dbReference type="ARBA" id="ARBA00022679"/>
    </source>
</evidence>
<evidence type="ECO:0000313" key="7">
    <source>
        <dbReference type="Proteomes" id="UP000176501"/>
    </source>
</evidence>
<reference evidence="6 7" key="1">
    <citation type="journal article" date="2016" name="Nat. Commun.">
        <title>Thousands of microbial genomes shed light on interconnected biogeochemical processes in an aquifer system.</title>
        <authorList>
            <person name="Anantharaman K."/>
            <person name="Brown C.T."/>
            <person name="Hug L.A."/>
            <person name="Sharon I."/>
            <person name="Castelle C.J."/>
            <person name="Probst A.J."/>
            <person name="Thomas B.C."/>
            <person name="Singh A."/>
            <person name="Wilkins M.J."/>
            <person name="Karaoz U."/>
            <person name="Brodie E.L."/>
            <person name="Williams K.H."/>
            <person name="Hubbard S.S."/>
            <person name="Banfield J.F."/>
        </authorList>
    </citation>
    <scope>NUCLEOTIDE SEQUENCE [LARGE SCALE GENOMIC DNA]</scope>
</reference>
<evidence type="ECO:0000259" key="5">
    <source>
        <dbReference type="Pfam" id="PF01467"/>
    </source>
</evidence>
<dbReference type="GO" id="GO:0005524">
    <property type="term" value="F:ATP binding"/>
    <property type="evidence" value="ECO:0007669"/>
    <property type="project" value="UniProtKB-KW"/>
</dbReference>
<dbReference type="GO" id="GO:0009435">
    <property type="term" value="P:NAD+ biosynthetic process"/>
    <property type="evidence" value="ECO:0007669"/>
    <property type="project" value="UniProtKB-UniRule"/>
</dbReference>
<dbReference type="GO" id="GO:0005737">
    <property type="term" value="C:cytoplasm"/>
    <property type="evidence" value="ECO:0007669"/>
    <property type="project" value="UniProtKB-SubCell"/>
</dbReference>
<keyword evidence="4" id="KW-0662">Pyridine nucleotide biosynthesis</keyword>
<dbReference type="PANTHER" id="PTHR21342:SF0">
    <property type="entry name" value="BIFUNCTIONAL NMN ADENYLYLTRANSFERASE_NUDIX HYDROLASE"/>
    <property type="match status" value="1"/>
</dbReference>
<gene>
    <name evidence="6" type="ORF">A2304_05510</name>
</gene>
<evidence type="ECO:0000256" key="3">
    <source>
        <dbReference type="ARBA" id="ARBA00022695"/>
    </source>
</evidence>
<dbReference type="EC" id="2.7.7.1" evidence="4"/>
<keyword evidence="4" id="KW-0547">Nucleotide-binding</keyword>
<protein>
    <recommendedName>
        <fullName evidence="4">Nicotinamide-nucleotide adenylyltransferase</fullName>
        <ecNumber evidence="4">2.7.7.1</ecNumber>
    </recommendedName>
    <alternativeName>
        <fullName evidence="4">NAD(+) diphosphorylase</fullName>
    </alternativeName>
    <alternativeName>
        <fullName evidence="4">NAD(+) pyrophosphorylase</fullName>
    </alternativeName>
    <alternativeName>
        <fullName evidence="4">NMN adenylyltransferase</fullName>
    </alternativeName>
</protein>
<dbReference type="Pfam" id="PF01467">
    <property type="entry name" value="CTP_transf_like"/>
    <property type="match status" value="1"/>
</dbReference>
<dbReference type="HAMAP" id="MF_00243">
    <property type="entry name" value="NMN_adenylyltr"/>
    <property type="match status" value="1"/>
</dbReference>
<comment type="catalytic activity">
    <reaction evidence="4">
        <text>beta-nicotinamide D-ribonucleotide + ATP + H(+) = diphosphate + NAD(+)</text>
        <dbReference type="Rhea" id="RHEA:21360"/>
        <dbReference type="ChEBI" id="CHEBI:14649"/>
        <dbReference type="ChEBI" id="CHEBI:15378"/>
        <dbReference type="ChEBI" id="CHEBI:30616"/>
        <dbReference type="ChEBI" id="CHEBI:33019"/>
        <dbReference type="ChEBI" id="CHEBI:57540"/>
        <dbReference type="EC" id="2.7.7.1"/>
    </reaction>
</comment>
<keyword evidence="3 4" id="KW-0548">Nucleotidyltransferase</keyword>
<dbReference type="Proteomes" id="UP000176501">
    <property type="component" value="Unassembled WGS sequence"/>
</dbReference>
<comment type="similarity">
    <text evidence="1 4">Belongs to the archaeal NMN adenylyltransferase family.</text>
</comment>
<dbReference type="PANTHER" id="PTHR21342">
    <property type="entry name" value="PHOSPHOPANTETHEINE ADENYLYLTRANSFERASE"/>
    <property type="match status" value="1"/>
</dbReference>
<evidence type="ECO:0000256" key="4">
    <source>
        <dbReference type="HAMAP-Rule" id="MF_00243"/>
    </source>
</evidence>
<dbReference type="AlphaFoldDB" id="A0A1F7W9R7"/>
<dbReference type="UniPathway" id="UPA00253">
    <property type="reaction ID" value="UER00600"/>
</dbReference>